<protein>
    <recommendedName>
        <fullName evidence="4">Outer membrane protein with beta-barrel domain</fullName>
    </recommendedName>
</protein>
<keyword evidence="1" id="KW-0732">Signal</keyword>
<dbReference type="SUPFAM" id="SSF56935">
    <property type="entry name" value="Porins"/>
    <property type="match status" value="1"/>
</dbReference>
<evidence type="ECO:0000313" key="3">
    <source>
        <dbReference type="Proteomes" id="UP001589774"/>
    </source>
</evidence>
<evidence type="ECO:0008006" key="4">
    <source>
        <dbReference type="Google" id="ProtNLM"/>
    </source>
</evidence>
<feature type="chain" id="PRO_5046201435" description="Outer membrane protein with beta-barrel domain" evidence="1">
    <location>
        <begin position="20"/>
        <end position="268"/>
    </location>
</feature>
<evidence type="ECO:0000313" key="2">
    <source>
        <dbReference type="EMBL" id="MFC0318760.1"/>
    </source>
</evidence>
<comment type="caution">
    <text evidence="2">The sequence shown here is derived from an EMBL/GenBank/DDBJ whole genome shotgun (WGS) entry which is preliminary data.</text>
</comment>
<proteinExistence type="predicted"/>
<dbReference type="EMBL" id="JBHLWO010000002">
    <property type="protein sequence ID" value="MFC0318760.1"/>
    <property type="molecule type" value="Genomic_DNA"/>
</dbReference>
<reference evidence="2 3" key="1">
    <citation type="submission" date="2024-09" db="EMBL/GenBank/DDBJ databases">
        <authorList>
            <person name="Sun Q."/>
            <person name="Mori K."/>
        </authorList>
    </citation>
    <scope>NUCLEOTIDE SEQUENCE [LARGE SCALE GENOMIC DNA]</scope>
    <source>
        <strain evidence="2 3">CCM 7765</strain>
    </source>
</reference>
<feature type="signal peptide" evidence="1">
    <location>
        <begin position="1"/>
        <end position="19"/>
    </location>
</feature>
<organism evidence="2 3">
    <name type="scientific">Olivibacter oleidegradans</name>
    <dbReference type="NCBI Taxonomy" id="760123"/>
    <lineage>
        <taxon>Bacteria</taxon>
        <taxon>Pseudomonadati</taxon>
        <taxon>Bacteroidota</taxon>
        <taxon>Sphingobacteriia</taxon>
        <taxon>Sphingobacteriales</taxon>
        <taxon>Sphingobacteriaceae</taxon>
        <taxon>Olivibacter</taxon>
    </lineage>
</organism>
<name>A0ABV6HKT2_9SPHI</name>
<dbReference type="Proteomes" id="UP001589774">
    <property type="component" value="Unassembled WGS sequence"/>
</dbReference>
<dbReference type="RefSeq" id="WP_130857306.1">
    <property type="nucleotide sequence ID" value="NZ_JBHLWO010000002.1"/>
</dbReference>
<dbReference type="Gene3D" id="2.40.160.60">
    <property type="entry name" value="Outer membrane protein transport protein (OMPP1/FadL/TodX)"/>
    <property type="match status" value="1"/>
</dbReference>
<accession>A0ABV6HKT2</accession>
<keyword evidence="3" id="KW-1185">Reference proteome</keyword>
<sequence>MFGTFLNLILLLTAINLSAQVYPASRYCAMGGTGNALQGVEGLTSNVAGIGSMTASRAGIYHQEHFLNTDIRTQGLLLAVPTKLGVFGSHISNYGIKDAYSELKANLSYAKRFGPQLSIGLALNYHQLQLREYGRNQAFSADVGLQFQVKPFWVIGARVANPGYASYDYSAYSVIPVIIGVGTSYQFHPNLLITADSEKVLYRDKVDFRTGLEYKPISWMSFRGGIGLNEFSQFCGFGFVYHKMILDLATVIHHRLGLSPQLLLAYAF</sequence>
<gene>
    <name evidence="2" type="ORF">ACFFI0_10590</name>
</gene>
<evidence type="ECO:0000256" key="1">
    <source>
        <dbReference type="SAM" id="SignalP"/>
    </source>
</evidence>